<evidence type="ECO:0000256" key="8">
    <source>
        <dbReference type="ARBA" id="ARBA00023289"/>
    </source>
</evidence>
<dbReference type="CDD" id="cd00068">
    <property type="entry name" value="GGL"/>
    <property type="match status" value="1"/>
</dbReference>
<proteinExistence type="inferred from homology"/>
<evidence type="ECO:0000313" key="12">
    <source>
        <dbReference type="Ensembl" id="ENSCPOP00000031352.1"/>
    </source>
</evidence>
<dbReference type="PRINTS" id="PR00321">
    <property type="entry name" value="GPROTEING"/>
</dbReference>
<dbReference type="FunCoup" id="A0A286Y1C6">
    <property type="interactions" value="593"/>
</dbReference>
<dbReference type="InParanoid" id="A0A286Y1C6"/>
<evidence type="ECO:0000256" key="9">
    <source>
        <dbReference type="RuleBase" id="RU004973"/>
    </source>
</evidence>
<accession>A0A286Y1C6</accession>
<dbReference type="GeneTree" id="ENSGT01100000263525"/>
<evidence type="ECO:0000259" key="11">
    <source>
        <dbReference type="PROSITE" id="PS50058"/>
    </source>
</evidence>
<dbReference type="FunFam" id="4.10.260.10:FF:000001">
    <property type="entry name" value="Guanine nucleotide-binding protein subunit gamma"/>
    <property type="match status" value="1"/>
</dbReference>
<evidence type="ECO:0000256" key="6">
    <source>
        <dbReference type="ARBA" id="ARBA00023224"/>
    </source>
</evidence>
<dbReference type="eggNOG" id="KOG4119">
    <property type="taxonomic scope" value="Eukaryota"/>
</dbReference>
<evidence type="ECO:0000256" key="10">
    <source>
        <dbReference type="SAM" id="MobiDB-lite"/>
    </source>
</evidence>
<dbReference type="PROSITE" id="PS50058">
    <property type="entry name" value="G_PROTEIN_GAMMA"/>
    <property type="match status" value="1"/>
</dbReference>
<dbReference type="STRING" id="10141.ENSCPOP00000031352"/>
<comment type="function">
    <text evidence="9">Guanine nucleotide-binding proteins (G proteins) are involved as a modulator or transducer in various transmembrane signaling systems. The beta and gamma chains are required for the GTPase activity, for replacement of GDP by GTP, and for G protein-effector interaction.</text>
</comment>
<keyword evidence="3 9" id="KW-1003">Cell membrane</keyword>
<reference evidence="12" key="2">
    <citation type="submission" date="2025-08" db="UniProtKB">
        <authorList>
            <consortium name="Ensembl"/>
        </authorList>
    </citation>
    <scope>IDENTIFICATION</scope>
    <source>
        <strain evidence="12">2N</strain>
    </source>
</reference>
<keyword evidence="4" id="KW-0488">Methylation</keyword>
<dbReference type="InterPro" id="IPR036284">
    <property type="entry name" value="GGL_sf"/>
</dbReference>
<dbReference type="EMBL" id="AAKN02042347">
    <property type="status" value="NOT_ANNOTATED_CDS"/>
    <property type="molecule type" value="Genomic_DNA"/>
</dbReference>
<keyword evidence="7 9" id="KW-0449">Lipoprotein</keyword>
<evidence type="ECO:0000256" key="3">
    <source>
        <dbReference type="ARBA" id="ARBA00022475"/>
    </source>
</evidence>
<dbReference type="PANTHER" id="PTHR13809">
    <property type="entry name" value="GUANINE NUCLEOTIDE-BINDING PROTEIN GAMMA SUBUNIT"/>
    <property type="match status" value="1"/>
</dbReference>
<dbReference type="GO" id="GO:0031681">
    <property type="term" value="F:G-protein beta-subunit binding"/>
    <property type="evidence" value="ECO:0007669"/>
    <property type="project" value="InterPro"/>
</dbReference>
<reference evidence="13" key="1">
    <citation type="journal article" date="2011" name="Nature">
        <title>A high-resolution map of human evolutionary constraint using 29 mammals.</title>
        <authorList>
            <person name="Lindblad-Toh K."/>
            <person name="Garber M."/>
            <person name="Zuk O."/>
            <person name="Lin M.F."/>
            <person name="Parker B.J."/>
            <person name="Washietl S."/>
            <person name="Kheradpour P."/>
            <person name="Ernst J."/>
            <person name="Jordan G."/>
            <person name="Mauceli E."/>
            <person name="Ward L.D."/>
            <person name="Lowe C.B."/>
            <person name="Holloway A.K."/>
            <person name="Clamp M."/>
            <person name="Gnerre S."/>
            <person name="Alfoldi J."/>
            <person name="Beal K."/>
            <person name="Chang J."/>
            <person name="Clawson H."/>
            <person name="Cuff J."/>
            <person name="Di Palma F."/>
            <person name="Fitzgerald S."/>
            <person name="Flicek P."/>
            <person name="Guttman M."/>
            <person name="Hubisz M.J."/>
            <person name="Jaffe D.B."/>
            <person name="Jungreis I."/>
            <person name="Kent W.J."/>
            <person name="Kostka D."/>
            <person name="Lara M."/>
            <person name="Martins A.L."/>
            <person name="Massingham T."/>
            <person name="Moltke I."/>
            <person name="Raney B.J."/>
            <person name="Rasmussen M.D."/>
            <person name="Robinson J."/>
            <person name="Stark A."/>
            <person name="Vilella A.J."/>
            <person name="Wen J."/>
            <person name="Xie X."/>
            <person name="Zody M.C."/>
            <person name="Baldwin J."/>
            <person name="Bloom T."/>
            <person name="Chin C.W."/>
            <person name="Heiman D."/>
            <person name="Nicol R."/>
            <person name="Nusbaum C."/>
            <person name="Young S."/>
            <person name="Wilkinson J."/>
            <person name="Worley K.C."/>
            <person name="Kovar C.L."/>
            <person name="Muzny D.M."/>
            <person name="Gibbs R.A."/>
            <person name="Cree A."/>
            <person name="Dihn H.H."/>
            <person name="Fowler G."/>
            <person name="Jhangiani S."/>
            <person name="Joshi V."/>
            <person name="Lee S."/>
            <person name="Lewis L.R."/>
            <person name="Nazareth L.V."/>
            <person name="Okwuonu G."/>
            <person name="Santibanez J."/>
            <person name="Warren W.C."/>
            <person name="Mardis E.R."/>
            <person name="Weinstock G.M."/>
            <person name="Wilson R.K."/>
            <person name="Delehaunty K."/>
            <person name="Dooling D."/>
            <person name="Fronik C."/>
            <person name="Fulton L."/>
            <person name="Fulton B."/>
            <person name="Graves T."/>
            <person name="Minx P."/>
            <person name="Sodergren E."/>
            <person name="Birney E."/>
            <person name="Margulies E.H."/>
            <person name="Herrero J."/>
            <person name="Green E.D."/>
            <person name="Haussler D."/>
            <person name="Siepel A."/>
            <person name="Goldman N."/>
            <person name="Pollard K.S."/>
            <person name="Pedersen J.S."/>
            <person name="Lander E.S."/>
            <person name="Kellis M."/>
        </authorList>
    </citation>
    <scope>NUCLEOTIDE SEQUENCE [LARGE SCALE GENOMIC DNA]</scope>
    <source>
        <strain evidence="13">2N</strain>
    </source>
</reference>
<dbReference type="OMA" id="SWLEIAW"/>
<evidence type="ECO:0000313" key="13">
    <source>
        <dbReference type="Proteomes" id="UP000005447"/>
    </source>
</evidence>
<dbReference type="Gene3D" id="4.10.260.10">
    <property type="entry name" value="Transducin (heterotrimeric G protein), gamma chain"/>
    <property type="match status" value="1"/>
</dbReference>
<dbReference type="RefSeq" id="XP_003466931.1">
    <property type="nucleotide sequence ID" value="XM_003466883.4"/>
</dbReference>
<dbReference type="AlphaFoldDB" id="A0A286Y1C6"/>
<evidence type="ECO:0000256" key="1">
    <source>
        <dbReference type="ARBA" id="ARBA00004342"/>
    </source>
</evidence>
<evidence type="ECO:0000256" key="4">
    <source>
        <dbReference type="ARBA" id="ARBA00022481"/>
    </source>
</evidence>
<dbReference type="SUPFAM" id="SSF48670">
    <property type="entry name" value="Transducin (heterotrimeric G protein), gamma chain"/>
    <property type="match status" value="1"/>
</dbReference>
<dbReference type="InterPro" id="IPR001770">
    <property type="entry name" value="G-protein_gamma"/>
</dbReference>
<dbReference type="GO" id="GO:0007186">
    <property type="term" value="P:G protein-coupled receptor signaling pathway"/>
    <property type="evidence" value="ECO:0007669"/>
    <property type="project" value="InterPro"/>
</dbReference>
<dbReference type="KEGG" id="cpoc:100714012"/>
<dbReference type="SMART" id="SM00224">
    <property type="entry name" value="GGL"/>
    <property type="match status" value="1"/>
</dbReference>
<comment type="similarity">
    <text evidence="2 9">Belongs to the G protein gamma family.</text>
</comment>
<keyword evidence="8" id="KW-0636">Prenylation</keyword>
<evidence type="ECO:0000256" key="7">
    <source>
        <dbReference type="ARBA" id="ARBA00023288"/>
    </source>
</evidence>
<dbReference type="RefSeq" id="XP_013005008.1">
    <property type="nucleotide sequence ID" value="XM_013149554.3"/>
</dbReference>
<evidence type="ECO:0000256" key="5">
    <source>
        <dbReference type="ARBA" id="ARBA00023136"/>
    </source>
</evidence>
<gene>
    <name evidence="12" type="primary">GNGT2</name>
</gene>
<dbReference type="GO" id="GO:0003924">
    <property type="term" value="F:GTPase activity"/>
    <property type="evidence" value="ECO:0007669"/>
    <property type="project" value="Ensembl"/>
</dbReference>
<name>A0A286Y1C6_CAVPO</name>
<organism evidence="12 13">
    <name type="scientific">Cavia porcellus</name>
    <name type="common">Guinea pig</name>
    <dbReference type="NCBI Taxonomy" id="10141"/>
    <lineage>
        <taxon>Eukaryota</taxon>
        <taxon>Metazoa</taxon>
        <taxon>Chordata</taxon>
        <taxon>Craniata</taxon>
        <taxon>Vertebrata</taxon>
        <taxon>Euteleostomi</taxon>
        <taxon>Mammalia</taxon>
        <taxon>Eutheria</taxon>
        <taxon>Euarchontoglires</taxon>
        <taxon>Glires</taxon>
        <taxon>Rodentia</taxon>
        <taxon>Hystricomorpha</taxon>
        <taxon>Caviidae</taxon>
        <taxon>Cavia</taxon>
    </lineage>
</organism>
<dbReference type="VEuPathDB" id="HostDB:ENSCPOG00000030054"/>
<dbReference type="OrthoDB" id="9933679at2759"/>
<dbReference type="SMART" id="SM01224">
    <property type="entry name" value="G_gamma"/>
    <property type="match status" value="1"/>
</dbReference>
<evidence type="ECO:0000256" key="2">
    <source>
        <dbReference type="ARBA" id="ARBA00007431"/>
    </source>
</evidence>
<dbReference type="Proteomes" id="UP000005447">
    <property type="component" value="Unassembled WGS sequence"/>
</dbReference>
<dbReference type="Pfam" id="PF00631">
    <property type="entry name" value="G-gamma"/>
    <property type="match status" value="1"/>
</dbReference>
<sequence>MAQDLSEKELLRMEVEQLKREVTTPRAPISRTGKEIKEYVEAQAERDPLLRGVPEDRNPFKEKGGCLLS</sequence>
<keyword evidence="5 9" id="KW-0472">Membrane</keyword>
<protein>
    <recommendedName>
        <fullName evidence="9">Guanine nucleotide-binding protein subunit gamma</fullName>
    </recommendedName>
</protein>
<reference evidence="12" key="3">
    <citation type="submission" date="2025-09" db="UniProtKB">
        <authorList>
            <consortium name="Ensembl"/>
        </authorList>
    </citation>
    <scope>IDENTIFICATION</scope>
    <source>
        <strain evidence="12">2N</strain>
    </source>
</reference>
<keyword evidence="13" id="KW-1185">Reference proteome</keyword>
<comment type="subcellular location">
    <subcellularLocation>
        <location evidence="1 9">Cell membrane</location>
        <topology evidence="1 9">Lipid-anchor</topology>
        <orientation evidence="1 9">Cytoplasmic side</orientation>
    </subcellularLocation>
</comment>
<dbReference type="InterPro" id="IPR015898">
    <property type="entry name" value="G-protein_gamma-like_dom"/>
</dbReference>
<dbReference type="RefSeq" id="XP_063107464.1">
    <property type="nucleotide sequence ID" value="XM_063251394.1"/>
</dbReference>
<feature type="region of interest" description="Disordered" evidence="10">
    <location>
        <begin position="47"/>
        <end position="69"/>
    </location>
</feature>
<dbReference type="GeneID" id="100714012"/>
<dbReference type="Ensembl" id="ENSCPOT00000035468.1">
    <property type="protein sequence ID" value="ENSCPOP00000031352.1"/>
    <property type="gene ID" value="ENSCPOG00000030054.1"/>
</dbReference>
<keyword evidence="6 9" id="KW-0807">Transducer</keyword>
<comment type="subunit">
    <text evidence="9">G proteins are composed of 3 units; alpha, beta and gamma.</text>
</comment>
<dbReference type="CTD" id="2793"/>
<feature type="domain" description="G protein gamma" evidence="11">
    <location>
        <begin position="1"/>
        <end position="69"/>
    </location>
</feature>
<dbReference type="GO" id="GO:0005834">
    <property type="term" value="C:heterotrimeric G-protein complex"/>
    <property type="evidence" value="ECO:0007669"/>
    <property type="project" value="Ensembl"/>
</dbReference>